<evidence type="ECO:0008006" key="12">
    <source>
        <dbReference type="Google" id="ProtNLM"/>
    </source>
</evidence>
<evidence type="ECO:0000259" key="9">
    <source>
        <dbReference type="Pfam" id="PF12704"/>
    </source>
</evidence>
<evidence type="ECO:0000256" key="4">
    <source>
        <dbReference type="ARBA" id="ARBA00022989"/>
    </source>
</evidence>
<evidence type="ECO:0000259" key="8">
    <source>
        <dbReference type="Pfam" id="PF02687"/>
    </source>
</evidence>
<feature type="domain" description="ABC3 transporter permease C-terminal" evidence="8">
    <location>
        <begin position="681"/>
        <end position="786"/>
    </location>
</feature>
<name>A0AA91TKF6_9BACT</name>
<feature type="domain" description="MacB-like periplasmic core" evidence="9">
    <location>
        <begin position="22"/>
        <end position="252"/>
    </location>
</feature>
<evidence type="ECO:0000256" key="6">
    <source>
        <dbReference type="ARBA" id="ARBA00038076"/>
    </source>
</evidence>
<keyword evidence="5 7" id="KW-0472">Membrane</keyword>
<feature type="transmembrane region" description="Helical" evidence="7">
    <location>
        <begin position="764"/>
        <end position="784"/>
    </location>
</feature>
<feature type="transmembrane region" description="Helical" evidence="7">
    <location>
        <begin position="20"/>
        <end position="43"/>
    </location>
</feature>
<comment type="subcellular location">
    <subcellularLocation>
        <location evidence="1">Cell membrane</location>
        <topology evidence="1">Multi-pass membrane protein</topology>
    </subcellularLocation>
</comment>
<feature type="transmembrane region" description="Helical" evidence="7">
    <location>
        <begin position="326"/>
        <end position="347"/>
    </location>
</feature>
<evidence type="ECO:0000256" key="2">
    <source>
        <dbReference type="ARBA" id="ARBA00022475"/>
    </source>
</evidence>
<feature type="transmembrane region" description="Helical" evidence="7">
    <location>
        <begin position="678"/>
        <end position="700"/>
    </location>
</feature>
<dbReference type="PANTHER" id="PTHR30572:SF4">
    <property type="entry name" value="ABC TRANSPORTER PERMEASE YTRF"/>
    <property type="match status" value="1"/>
</dbReference>
<dbReference type="EMBL" id="NMPZ01000007">
    <property type="protein sequence ID" value="OXL44425.1"/>
    <property type="molecule type" value="Genomic_DNA"/>
</dbReference>
<dbReference type="AlphaFoldDB" id="A0AA91TKF6"/>
<dbReference type="InterPro" id="IPR025857">
    <property type="entry name" value="MacB_PCD"/>
</dbReference>
<dbReference type="Proteomes" id="UP000215155">
    <property type="component" value="Unassembled WGS sequence"/>
</dbReference>
<comment type="similarity">
    <text evidence="6">Belongs to the ABC-4 integral membrane protein family.</text>
</comment>
<evidence type="ECO:0000256" key="3">
    <source>
        <dbReference type="ARBA" id="ARBA00022692"/>
    </source>
</evidence>
<accession>A0AA91TKF6</accession>
<protein>
    <recommendedName>
        <fullName evidence="12">ABC transporter permease</fullName>
    </recommendedName>
</protein>
<dbReference type="Pfam" id="PF02687">
    <property type="entry name" value="FtsX"/>
    <property type="match status" value="2"/>
</dbReference>
<feature type="transmembrane region" description="Helical" evidence="7">
    <location>
        <begin position="730"/>
        <end position="752"/>
    </location>
</feature>
<dbReference type="GO" id="GO:0022857">
    <property type="term" value="F:transmembrane transporter activity"/>
    <property type="evidence" value="ECO:0007669"/>
    <property type="project" value="TreeGrafter"/>
</dbReference>
<dbReference type="RefSeq" id="WP_089543515.1">
    <property type="nucleotide sequence ID" value="NZ_NMPZ01000007.1"/>
</dbReference>
<gene>
    <name evidence="10" type="ORF">CFT61_05810</name>
</gene>
<organism evidence="10 11">
    <name type="scientific">Segatella copri</name>
    <dbReference type="NCBI Taxonomy" id="165179"/>
    <lineage>
        <taxon>Bacteria</taxon>
        <taxon>Pseudomonadati</taxon>
        <taxon>Bacteroidota</taxon>
        <taxon>Bacteroidia</taxon>
        <taxon>Bacteroidales</taxon>
        <taxon>Prevotellaceae</taxon>
        <taxon>Segatella</taxon>
    </lineage>
</organism>
<feature type="transmembrane region" description="Helical" evidence="7">
    <location>
        <begin position="376"/>
        <end position="399"/>
    </location>
</feature>
<evidence type="ECO:0000256" key="5">
    <source>
        <dbReference type="ARBA" id="ARBA00023136"/>
    </source>
</evidence>
<keyword evidence="3 7" id="KW-0812">Transmembrane</keyword>
<evidence type="ECO:0000256" key="1">
    <source>
        <dbReference type="ARBA" id="ARBA00004651"/>
    </source>
</evidence>
<feature type="transmembrane region" description="Helical" evidence="7">
    <location>
        <begin position="420"/>
        <end position="447"/>
    </location>
</feature>
<reference evidence="10 11" key="1">
    <citation type="submission" date="2017-07" db="EMBL/GenBank/DDBJ databases">
        <title>Draft genome sequence of Prevotella copri isolated from the gut of healthy adult Indian.</title>
        <authorList>
            <person name="Das B."/>
            <person name="Bag S."/>
            <person name="Ghosh T.S."/>
        </authorList>
    </citation>
    <scope>NUCLEOTIDE SEQUENCE [LARGE SCALE GENOMIC DNA]</scope>
    <source>
        <strain evidence="10 11">Indica</strain>
    </source>
</reference>
<evidence type="ECO:0000313" key="11">
    <source>
        <dbReference type="Proteomes" id="UP000215155"/>
    </source>
</evidence>
<dbReference type="GO" id="GO:0005886">
    <property type="term" value="C:plasma membrane"/>
    <property type="evidence" value="ECO:0007669"/>
    <property type="project" value="UniProtKB-SubCell"/>
</dbReference>
<comment type="caution">
    <text evidence="10">The sequence shown here is derived from an EMBL/GenBank/DDBJ whole genome shotgun (WGS) entry which is preliminary data.</text>
</comment>
<dbReference type="InterPro" id="IPR003838">
    <property type="entry name" value="ABC3_permease_C"/>
</dbReference>
<dbReference type="InterPro" id="IPR050250">
    <property type="entry name" value="Macrolide_Exporter_MacB"/>
</dbReference>
<dbReference type="PANTHER" id="PTHR30572">
    <property type="entry name" value="MEMBRANE COMPONENT OF TRANSPORTER-RELATED"/>
    <property type="match status" value="1"/>
</dbReference>
<proteinExistence type="inferred from homology"/>
<keyword evidence="2" id="KW-1003">Cell membrane</keyword>
<evidence type="ECO:0000313" key="10">
    <source>
        <dbReference type="EMBL" id="OXL44425.1"/>
    </source>
</evidence>
<feature type="domain" description="ABC3 transporter permease C-terminal" evidence="8">
    <location>
        <begin position="287"/>
        <end position="404"/>
    </location>
</feature>
<keyword evidence="4 7" id="KW-1133">Transmembrane helix</keyword>
<sequence>MNMLLHNLKVALRNILKYKVQTLGSILSLAIGMVTLATVHSFLQNFRMASINHEPYYDRVYNLRFDSIQKRQSDNSIRINGDIVRAVKANGGPRCIEQGPYAPNGMLTGGWAEFTLSGKTRRKMQLDAVPLDRNYPNFVGIRSAITGEKIKVLGPHDAIINEKQAKLIFGDKNPVGASIRLTKNYGNYQNYQLRLVDVYQDLSLTEPDIYISALFYSPCELEDMDSDQFNAGNLYVVLKEGCTPQQLKAEVNGRLKPLGLKVKTEKLKDRLSEEYSSVAIARSITYLIGSLILLAAIIGFLRMQTQLFWMRRREISLRITNGATRLQLFSMFATEVVMIVLAAYWVAVLMGSWICDYLARPQFAEITSELGTISHLYLYSLVIGLVVMMLCLAIIWVVLSRICKCTQALESGMRRSHNHWFRNTMLGVQVMISMFFLGVTFCLLCWVGKMADFNHIPDDERAYKQSLYLQTNAAENGQRLRDKLIHLPQVERWIPYSWGVLQVNELAENEEFSKAAWQGDPYASYNNVTSYKIRITSDTSYLDFFKIKVNWKPKANRKKCILVNEELYKQMRQHHVAPNDILTVDEMDSYQIAGTFQSIPYQGSFKIDIYSFIVIDPKEAYGATHYILVAKPGEYKEMQIAVDRMIQKLEPAVVKPMSSNLRDYMARSMFALEILQNIAWILAIVSLAICLISIFSTVMLDTQTRKKEVAIRKVNGALTKDITKLFGRTYLVITLIAMVFAVVAVLLFHIVLSQTFDMVEINPAFPISLSVVIVIGFIAAIIACQVRKIMKVDPSEILVKE</sequence>
<feature type="transmembrane region" description="Helical" evidence="7">
    <location>
        <begin position="284"/>
        <end position="305"/>
    </location>
</feature>
<dbReference type="Pfam" id="PF12704">
    <property type="entry name" value="MacB_PCD"/>
    <property type="match status" value="1"/>
</dbReference>
<evidence type="ECO:0000256" key="7">
    <source>
        <dbReference type="SAM" id="Phobius"/>
    </source>
</evidence>